<dbReference type="PANTHER" id="PTHR37461:SF1">
    <property type="entry name" value="ANTI-SIGMA-K FACTOR RSKA"/>
    <property type="match status" value="1"/>
</dbReference>
<evidence type="ECO:0000313" key="3">
    <source>
        <dbReference type="EMBL" id="MBB1060139.1"/>
    </source>
</evidence>
<protein>
    <submittedName>
        <fullName evidence="3">Anti-sigma factor</fullName>
    </submittedName>
</protein>
<evidence type="ECO:0000259" key="2">
    <source>
        <dbReference type="Pfam" id="PF10099"/>
    </source>
</evidence>
<gene>
    <name evidence="3" type="ORF">H4F98_06070</name>
</gene>
<name>A0A7W3TLD7_9GAMM</name>
<dbReference type="EMBL" id="JACHTF010000005">
    <property type="protein sequence ID" value="MBB1060139.1"/>
    <property type="molecule type" value="Genomic_DNA"/>
</dbReference>
<dbReference type="PANTHER" id="PTHR37461">
    <property type="entry name" value="ANTI-SIGMA-K FACTOR RSKA"/>
    <property type="match status" value="1"/>
</dbReference>
<accession>A0A7W3TLD7</accession>
<dbReference type="InterPro" id="IPR018764">
    <property type="entry name" value="RskA_C"/>
</dbReference>
<dbReference type="InterPro" id="IPR051474">
    <property type="entry name" value="Anti-sigma-K/W_factor"/>
</dbReference>
<keyword evidence="4" id="KW-1185">Reference proteome</keyword>
<reference evidence="3 4" key="1">
    <citation type="submission" date="2020-08" db="EMBL/GenBank/DDBJ databases">
        <authorList>
            <person name="Xu S."/>
            <person name="Li A."/>
        </authorList>
    </citation>
    <scope>NUCLEOTIDE SEQUENCE [LARGE SCALE GENOMIC DNA]</scope>
    <source>
        <strain evidence="3 4">119BY6-57</strain>
    </source>
</reference>
<proteinExistence type="predicted"/>
<organism evidence="3 4">
    <name type="scientific">Marilutibacter spongiae</name>
    <dbReference type="NCBI Taxonomy" id="2025720"/>
    <lineage>
        <taxon>Bacteria</taxon>
        <taxon>Pseudomonadati</taxon>
        <taxon>Pseudomonadota</taxon>
        <taxon>Gammaproteobacteria</taxon>
        <taxon>Lysobacterales</taxon>
        <taxon>Lysobacteraceae</taxon>
        <taxon>Marilutibacter</taxon>
    </lineage>
</organism>
<dbReference type="Pfam" id="PF10099">
    <property type="entry name" value="RskA_C"/>
    <property type="match status" value="1"/>
</dbReference>
<evidence type="ECO:0000256" key="1">
    <source>
        <dbReference type="SAM" id="MobiDB-lite"/>
    </source>
</evidence>
<feature type="region of interest" description="Disordered" evidence="1">
    <location>
        <begin position="124"/>
        <end position="152"/>
    </location>
</feature>
<evidence type="ECO:0000313" key="4">
    <source>
        <dbReference type="Proteomes" id="UP000523196"/>
    </source>
</evidence>
<dbReference type="GO" id="GO:0016989">
    <property type="term" value="F:sigma factor antagonist activity"/>
    <property type="evidence" value="ECO:0007669"/>
    <property type="project" value="TreeGrafter"/>
</dbReference>
<feature type="domain" description="Anti-sigma K factor RskA C-terminal" evidence="2">
    <location>
        <begin position="104"/>
        <end position="252"/>
    </location>
</feature>
<dbReference type="RefSeq" id="WP_182686028.1">
    <property type="nucleotide sequence ID" value="NZ_JACHTF010000005.1"/>
</dbReference>
<dbReference type="AlphaFoldDB" id="A0A7W3TLD7"/>
<comment type="caution">
    <text evidence="3">The sequence shown here is derived from an EMBL/GenBank/DDBJ whole genome shotgun (WGS) entry which is preliminary data.</text>
</comment>
<sequence>MNIRGHDIDGEPPGADIRAGEYVLGVLDAAERRETEDRIVRDPAFARLVEEWEARLAGLLEGIAPADVPAHLWPRIRARLGWPAVAATPAGIWQDVRVWRGVAALATAAAIAAIALGRFHAPAPPPSAPSVATTPGETPPPAPHGDSAAPLPVTLLAGEDGSPAWLAAVDAANGTLRLVPVPHPVDAGGRVPELWLIAEGEAPRSLGLLATDRAQTVVVPATLRAGLAPGSLLAISLEPSGGAPAGAPTGPIIAKGGLRAL</sequence>
<dbReference type="GO" id="GO:0005886">
    <property type="term" value="C:plasma membrane"/>
    <property type="evidence" value="ECO:0007669"/>
    <property type="project" value="InterPro"/>
</dbReference>
<dbReference type="GO" id="GO:0006417">
    <property type="term" value="P:regulation of translation"/>
    <property type="evidence" value="ECO:0007669"/>
    <property type="project" value="TreeGrafter"/>
</dbReference>
<dbReference type="Proteomes" id="UP000523196">
    <property type="component" value="Unassembled WGS sequence"/>
</dbReference>